<dbReference type="RefSeq" id="WP_107990952.1">
    <property type="nucleotide sequence ID" value="NZ_QAYG01000007.1"/>
</dbReference>
<sequence>MIERRLTIAFAATLGLLTAVLPAAADPALGTATGRWAGKGWVKKPGDAAKQIVRCRIASDFEAPRLSIDGKCAASGTNFPVKGYIDETSGRFTGRWYSPTSSAVAPVTGRARGKTVAISFTFPGKEGHKPVSGNLSWEKGSDELVLTSTDGTNELSRIVFER</sequence>
<evidence type="ECO:0008006" key="4">
    <source>
        <dbReference type="Google" id="ProtNLM"/>
    </source>
</evidence>
<reference evidence="2 3" key="1">
    <citation type="submission" date="2018-04" db="EMBL/GenBank/DDBJ databases">
        <title>Genomic Encyclopedia of Archaeal and Bacterial Type Strains, Phase II (KMG-II): from individual species to whole genera.</title>
        <authorList>
            <person name="Goeker M."/>
        </authorList>
    </citation>
    <scope>NUCLEOTIDE SEQUENCE [LARGE SCALE GENOMIC DNA]</scope>
    <source>
        <strain evidence="2 3">DSM 23382</strain>
    </source>
</reference>
<proteinExistence type="predicted"/>
<accession>A0A2T5V6P9</accession>
<feature type="chain" id="PRO_5015623918" description="Protease inhibitor Inh" evidence="1">
    <location>
        <begin position="26"/>
        <end position="162"/>
    </location>
</feature>
<protein>
    <recommendedName>
        <fullName evidence="4">Protease inhibitor Inh</fullName>
    </recommendedName>
</protein>
<feature type="signal peptide" evidence="1">
    <location>
        <begin position="1"/>
        <end position="25"/>
    </location>
</feature>
<dbReference type="EMBL" id="QAYG01000007">
    <property type="protein sequence ID" value="PTW59427.1"/>
    <property type="molecule type" value="Genomic_DNA"/>
</dbReference>
<dbReference type="AlphaFoldDB" id="A0A2T5V6P9"/>
<comment type="caution">
    <text evidence="2">The sequence shown here is derived from an EMBL/GenBank/DDBJ whole genome shotgun (WGS) entry which is preliminary data.</text>
</comment>
<dbReference type="Proteomes" id="UP000244081">
    <property type="component" value="Unassembled WGS sequence"/>
</dbReference>
<evidence type="ECO:0000256" key="1">
    <source>
        <dbReference type="SAM" id="SignalP"/>
    </source>
</evidence>
<evidence type="ECO:0000313" key="2">
    <source>
        <dbReference type="EMBL" id="PTW59427.1"/>
    </source>
</evidence>
<evidence type="ECO:0000313" key="3">
    <source>
        <dbReference type="Proteomes" id="UP000244081"/>
    </source>
</evidence>
<dbReference type="OrthoDB" id="7889051at2"/>
<name>A0A2T5V6P9_9HYPH</name>
<gene>
    <name evidence="2" type="ORF">C8N35_107140</name>
</gene>
<keyword evidence="3" id="KW-1185">Reference proteome</keyword>
<organism evidence="2 3">
    <name type="scientific">Breoghania corrubedonensis</name>
    <dbReference type="NCBI Taxonomy" id="665038"/>
    <lineage>
        <taxon>Bacteria</taxon>
        <taxon>Pseudomonadati</taxon>
        <taxon>Pseudomonadota</taxon>
        <taxon>Alphaproteobacteria</taxon>
        <taxon>Hyphomicrobiales</taxon>
        <taxon>Stappiaceae</taxon>
        <taxon>Breoghania</taxon>
    </lineage>
</organism>
<keyword evidence="1" id="KW-0732">Signal</keyword>